<dbReference type="GO" id="GO:0006813">
    <property type="term" value="P:potassium ion transport"/>
    <property type="evidence" value="ECO:0007669"/>
    <property type="project" value="InterPro"/>
</dbReference>
<evidence type="ECO:0000256" key="7">
    <source>
        <dbReference type="SAM" id="Phobius"/>
    </source>
</evidence>
<feature type="transmembrane region" description="Helical" evidence="7">
    <location>
        <begin position="173"/>
        <end position="200"/>
    </location>
</feature>
<protein>
    <submittedName>
        <fullName evidence="10">Cation:proton antiporter</fullName>
    </submittedName>
</protein>
<feature type="transmembrane region" description="Helical" evidence="7">
    <location>
        <begin position="265"/>
        <end position="284"/>
    </location>
</feature>
<dbReference type="GO" id="GO:0016020">
    <property type="term" value="C:membrane"/>
    <property type="evidence" value="ECO:0007669"/>
    <property type="project" value="UniProtKB-SubCell"/>
</dbReference>
<evidence type="ECO:0000256" key="1">
    <source>
        <dbReference type="ARBA" id="ARBA00004141"/>
    </source>
</evidence>
<comment type="caution">
    <text evidence="10">The sequence shown here is derived from an EMBL/GenBank/DDBJ whole genome shotgun (WGS) entry which is preliminary data.</text>
</comment>
<dbReference type="GO" id="GO:0015297">
    <property type="term" value="F:antiporter activity"/>
    <property type="evidence" value="ECO:0007669"/>
    <property type="project" value="InterPro"/>
</dbReference>
<dbReference type="InterPro" id="IPR006153">
    <property type="entry name" value="Cation/H_exchanger_TM"/>
</dbReference>
<dbReference type="PANTHER" id="PTHR42751:SF3">
    <property type="entry name" value="SODIUM_GLUTAMATE SYMPORTER"/>
    <property type="match status" value="1"/>
</dbReference>
<comment type="similarity">
    <text evidence="2">Belongs to the monovalent cation:proton antiporter 2 (CPA2) transporter (TC 2.A.37) family.</text>
</comment>
<dbReference type="InterPro" id="IPR036291">
    <property type="entry name" value="NAD(P)-bd_dom_sf"/>
</dbReference>
<feature type="transmembrane region" description="Helical" evidence="7">
    <location>
        <begin position="290"/>
        <end position="312"/>
    </location>
</feature>
<reference evidence="10" key="1">
    <citation type="submission" date="2020-05" db="EMBL/GenBank/DDBJ databases">
        <title>High-Quality Genomes of Partial-Nitritation/Anammox System by Hierarchical Clustering Based Hybrid Assembly.</title>
        <authorList>
            <person name="Liu L."/>
            <person name="Wang Y."/>
            <person name="Che Y."/>
            <person name="Chen Y."/>
            <person name="Xia Y."/>
            <person name="Luo R."/>
            <person name="Cheng S.H."/>
            <person name="Zheng C."/>
            <person name="Zhang T."/>
        </authorList>
    </citation>
    <scope>NUCLEOTIDE SEQUENCE</scope>
    <source>
        <strain evidence="10">H1_PAT1</strain>
    </source>
</reference>
<feature type="transmembrane region" description="Helical" evidence="7">
    <location>
        <begin position="319"/>
        <end position="344"/>
    </location>
</feature>
<evidence type="ECO:0000256" key="2">
    <source>
        <dbReference type="ARBA" id="ARBA00005551"/>
    </source>
</evidence>
<feature type="transmembrane region" description="Helical" evidence="7">
    <location>
        <begin position="84"/>
        <end position="102"/>
    </location>
</feature>
<organism evidence="10 11">
    <name type="scientific">candidate division WWE3 bacterium</name>
    <dbReference type="NCBI Taxonomy" id="2053526"/>
    <lineage>
        <taxon>Bacteria</taxon>
        <taxon>Katanobacteria</taxon>
    </lineage>
</organism>
<evidence type="ECO:0000256" key="4">
    <source>
        <dbReference type="ARBA" id="ARBA00022692"/>
    </source>
</evidence>
<keyword evidence="3" id="KW-0813">Transport</keyword>
<feature type="domain" description="Cation/H+ exchanger transmembrane" evidence="8">
    <location>
        <begin position="12"/>
        <end position="365"/>
    </location>
</feature>
<keyword evidence="4 7" id="KW-0812">Transmembrane</keyword>
<proteinExistence type="inferred from homology"/>
<feature type="transmembrane region" description="Helical" evidence="7">
    <location>
        <begin position="29"/>
        <end position="47"/>
    </location>
</feature>
<dbReference type="Proteomes" id="UP000710385">
    <property type="component" value="Unassembled WGS sequence"/>
</dbReference>
<keyword evidence="6 7" id="KW-0472">Membrane</keyword>
<name>A0A928TRJ7_UNCKA</name>
<keyword evidence="5 7" id="KW-1133">Transmembrane helix</keyword>
<dbReference type="InterPro" id="IPR038770">
    <property type="entry name" value="Na+/solute_symporter_sf"/>
</dbReference>
<comment type="subcellular location">
    <subcellularLocation>
        <location evidence="1">Membrane</location>
        <topology evidence="1">Multi-pass membrane protein</topology>
    </subcellularLocation>
</comment>
<gene>
    <name evidence="10" type="ORF">HS096_00255</name>
</gene>
<dbReference type="AlphaFoldDB" id="A0A928TRJ7"/>
<feature type="transmembrane region" description="Helical" evidence="7">
    <location>
        <begin position="53"/>
        <end position="72"/>
    </location>
</feature>
<sequence length="575" mass="63054">MEAFFEISFIIVIAAAVALVFQLLRQPLILGHIITGILVGPAVLNIIKSQETLTVFSQLGITALLFIVGLSLSPQVMREVGKVSLITGIGQVVFTSIFGYFIGRAFGFSAIISIYLAVAFTFSSTIIISKLLFDKKDTWKLYGKIAIGFLLVQDVLATFFLILASAAKGQGSMFAIAMDVGLKAILIGSILYIMAAYVLPLLTNVFAKSQEFLFLFTIGWGVGLAAIFYGLGLSIELGALAAGVTLAASPYHYEISAKMKILRDFFIVTFFILLGSQLSPANLYQFLWPAIAFSAFILIGNPLIVMVLMGLLGYNKKTGFLAGLTVAQISEFSLILIILGIKASHIPSEILSLATIVGIVTISFSTIMILYSESLYAFFEPILGVFERKRTHRERGTMERFDIILFGCHRVGSDFLPSLEKSKKSFLVVDFDPAIIRHLAACGIPNRYGDAEDNEFLDSLNLKKTELVISTLPDFEANMFIVNKVRKANPNAMLIALGHTIPEAEELYAEGATYVILPHYIGGNYAAMLVEKHAGNLKKFAVERQKHLKHLLQRKAHGCIVRMHEGAKGQGFVEF</sequence>
<feature type="transmembrane region" description="Helical" evidence="7">
    <location>
        <begin position="108"/>
        <end position="133"/>
    </location>
</feature>
<evidence type="ECO:0000256" key="6">
    <source>
        <dbReference type="ARBA" id="ARBA00023136"/>
    </source>
</evidence>
<feature type="domain" description="RCK N-terminal" evidence="9">
    <location>
        <begin position="403"/>
        <end position="518"/>
    </location>
</feature>
<dbReference type="Gene3D" id="3.40.50.720">
    <property type="entry name" value="NAD(P)-binding Rossmann-like Domain"/>
    <property type="match status" value="1"/>
</dbReference>
<dbReference type="Pfam" id="PF02254">
    <property type="entry name" value="TrkA_N"/>
    <property type="match status" value="1"/>
</dbReference>
<feature type="transmembrane region" description="Helical" evidence="7">
    <location>
        <begin position="350"/>
        <end position="371"/>
    </location>
</feature>
<evidence type="ECO:0000259" key="9">
    <source>
        <dbReference type="Pfam" id="PF02254"/>
    </source>
</evidence>
<feature type="transmembrane region" description="Helical" evidence="7">
    <location>
        <begin position="6"/>
        <end position="24"/>
    </location>
</feature>
<accession>A0A928TRJ7</accession>
<dbReference type="GO" id="GO:1902600">
    <property type="term" value="P:proton transmembrane transport"/>
    <property type="evidence" value="ECO:0007669"/>
    <property type="project" value="InterPro"/>
</dbReference>
<dbReference type="EMBL" id="JABTTY010000001">
    <property type="protein sequence ID" value="MBE7524819.1"/>
    <property type="molecule type" value="Genomic_DNA"/>
</dbReference>
<dbReference type="InterPro" id="IPR003148">
    <property type="entry name" value="RCK_N"/>
</dbReference>
<dbReference type="Gene3D" id="1.20.1530.20">
    <property type="match status" value="1"/>
</dbReference>
<feature type="transmembrane region" description="Helical" evidence="7">
    <location>
        <begin position="212"/>
        <end position="231"/>
    </location>
</feature>
<dbReference type="PANTHER" id="PTHR42751">
    <property type="entry name" value="SODIUM/HYDROGEN EXCHANGER FAMILY/TRKA DOMAIN PROTEIN"/>
    <property type="match status" value="1"/>
</dbReference>
<dbReference type="SUPFAM" id="SSF51735">
    <property type="entry name" value="NAD(P)-binding Rossmann-fold domains"/>
    <property type="match status" value="1"/>
</dbReference>
<evidence type="ECO:0000256" key="3">
    <source>
        <dbReference type="ARBA" id="ARBA00022448"/>
    </source>
</evidence>
<feature type="transmembrane region" description="Helical" evidence="7">
    <location>
        <begin position="145"/>
        <end position="167"/>
    </location>
</feature>
<evidence type="ECO:0000256" key="5">
    <source>
        <dbReference type="ARBA" id="ARBA00022989"/>
    </source>
</evidence>
<dbReference type="Pfam" id="PF00999">
    <property type="entry name" value="Na_H_Exchanger"/>
    <property type="match status" value="1"/>
</dbReference>
<evidence type="ECO:0000313" key="10">
    <source>
        <dbReference type="EMBL" id="MBE7524819.1"/>
    </source>
</evidence>
<evidence type="ECO:0000313" key="11">
    <source>
        <dbReference type="Proteomes" id="UP000710385"/>
    </source>
</evidence>
<evidence type="ECO:0000259" key="8">
    <source>
        <dbReference type="Pfam" id="PF00999"/>
    </source>
</evidence>